<dbReference type="AlphaFoldDB" id="A0A1H5SXB9"/>
<organism evidence="1 2">
    <name type="scientific">Thauera chlorobenzoica</name>
    <dbReference type="NCBI Taxonomy" id="96773"/>
    <lineage>
        <taxon>Bacteria</taxon>
        <taxon>Pseudomonadati</taxon>
        <taxon>Pseudomonadota</taxon>
        <taxon>Betaproteobacteria</taxon>
        <taxon>Rhodocyclales</taxon>
        <taxon>Zoogloeaceae</taxon>
        <taxon>Thauera</taxon>
    </lineage>
</organism>
<dbReference type="STRING" id="96773.Tchl_1210"/>
<dbReference type="InterPro" id="IPR011009">
    <property type="entry name" value="Kinase-like_dom_sf"/>
</dbReference>
<evidence type="ECO:0000313" key="2">
    <source>
        <dbReference type="Proteomes" id="UP000185739"/>
    </source>
</evidence>
<gene>
    <name evidence="1" type="ORF">Tchl_1210</name>
</gene>
<sequence>MIRLSHSDYLAIRAHAQVIEADLFGDKVLALGDGSFLKLFRRKRLLSSAAWHPYANRFADNARGLAALGIRSPEPVAVYRIRSIARDAVRYRPLAGSTLRQLVAAGAGPADLRYRLGRFVARLHQLGVYFRSLHLGNIVLTPAGELGLIDVADLRITRRPLHHHRRRRNMKHLLRIEADRAWLTADGTAAFRAGYAEGAGDTRIADAVVPT</sequence>
<proteinExistence type="predicted"/>
<dbReference type="SUPFAM" id="SSF56112">
    <property type="entry name" value="Protein kinase-like (PK-like)"/>
    <property type="match status" value="1"/>
</dbReference>
<dbReference type="Proteomes" id="UP000185739">
    <property type="component" value="Chromosome"/>
</dbReference>
<reference evidence="1 2" key="1">
    <citation type="submission" date="2016-12" db="EMBL/GenBank/DDBJ databases">
        <title>Complete genome sequence of Thauera chlorobenzoica, a Betaproteobacterium degrading haloaromatics anaerobically to CO2 and halides.</title>
        <authorList>
            <person name="Goris T."/>
            <person name="Mergelsberg M."/>
            <person name="Boll M."/>
        </authorList>
    </citation>
    <scope>NUCLEOTIDE SEQUENCE [LARGE SCALE GENOMIC DNA]</scope>
    <source>
        <strain evidence="1 2">3CB1</strain>
    </source>
</reference>
<dbReference type="RefSeq" id="WP_075147604.1">
    <property type="nucleotide sequence ID" value="NZ_CP018839.1"/>
</dbReference>
<protein>
    <submittedName>
        <fullName evidence="1">Uncharacterized protein</fullName>
    </submittedName>
</protein>
<keyword evidence="2" id="KW-1185">Reference proteome</keyword>
<evidence type="ECO:0000313" key="1">
    <source>
        <dbReference type="EMBL" id="APR04069.1"/>
    </source>
</evidence>
<name>A0A1H5SXB9_9RHOO</name>
<dbReference type="OrthoDB" id="8534453at2"/>
<accession>A0A1H5SXB9</accession>
<dbReference type="KEGG" id="tcl:Tchl_1210"/>
<dbReference type="EMBL" id="CP018839">
    <property type="protein sequence ID" value="APR04069.1"/>
    <property type="molecule type" value="Genomic_DNA"/>
</dbReference>